<dbReference type="Proteomes" id="UP000724874">
    <property type="component" value="Unassembled WGS sequence"/>
</dbReference>
<evidence type="ECO:0000313" key="2">
    <source>
        <dbReference type="EMBL" id="KAF8897086.1"/>
    </source>
</evidence>
<feature type="coiled-coil region" evidence="1">
    <location>
        <begin position="62"/>
        <end position="100"/>
    </location>
</feature>
<organism evidence="2 3">
    <name type="scientific">Gymnopilus junonius</name>
    <name type="common">Spectacular rustgill mushroom</name>
    <name type="synonym">Gymnopilus spectabilis subsp. junonius</name>
    <dbReference type="NCBI Taxonomy" id="109634"/>
    <lineage>
        <taxon>Eukaryota</taxon>
        <taxon>Fungi</taxon>
        <taxon>Dikarya</taxon>
        <taxon>Basidiomycota</taxon>
        <taxon>Agaricomycotina</taxon>
        <taxon>Agaricomycetes</taxon>
        <taxon>Agaricomycetidae</taxon>
        <taxon>Agaricales</taxon>
        <taxon>Agaricineae</taxon>
        <taxon>Hymenogastraceae</taxon>
        <taxon>Gymnopilus</taxon>
    </lineage>
</organism>
<evidence type="ECO:0000313" key="3">
    <source>
        <dbReference type="Proteomes" id="UP000724874"/>
    </source>
</evidence>
<gene>
    <name evidence="2" type="ORF">CPB84DRAFT_1731458</name>
</gene>
<evidence type="ECO:0000256" key="1">
    <source>
        <dbReference type="SAM" id="Coils"/>
    </source>
</evidence>
<sequence length="162" mass="18357">MQQHASADLAISASDTASNEILAIANVFATMKTALVSMTNAFDHLGSQTEKLAEIAVNIKATEQLRLMQSALEKQIERQKAEVENLRSSLQTQIKEAVENKMRQELYDMIKGTIQQEIEEKVRQQLSIQIPEDLRQQVISHKRQILEVKASLHNSEARRYNA</sequence>
<reference evidence="2" key="1">
    <citation type="submission" date="2020-11" db="EMBL/GenBank/DDBJ databases">
        <authorList>
            <consortium name="DOE Joint Genome Institute"/>
            <person name="Ahrendt S."/>
            <person name="Riley R."/>
            <person name="Andreopoulos W."/>
            <person name="LaButti K."/>
            <person name="Pangilinan J."/>
            <person name="Ruiz-duenas F.J."/>
            <person name="Barrasa J.M."/>
            <person name="Sanchez-Garcia M."/>
            <person name="Camarero S."/>
            <person name="Miyauchi S."/>
            <person name="Serrano A."/>
            <person name="Linde D."/>
            <person name="Babiker R."/>
            <person name="Drula E."/>
            <person name="Ayuso-Fernandez I."/>
            <person name="Pacheco R."/>
            <person name="Padilla G."/>
            <person name="Ferreira P."/>
            <person name="Barriuso J."/>
            <person name="Kellner H."/>
            <person name="Castanera R."/>
            <person name="Alfaro M."/>
            <person name="Ramirez L."/>
            <person name="Pisabarro A.G."/>
            <person name="Kuo A."/>
            <person name="Tritt A."/>
            <person name="Lipzen A."/>
            <person name="He G."/>
            <person name="Yan M."/>
            <person name="Ng V."/>
            <person name="Cullen D."/>
            <person name="Martin F."/>
            <person name="Rosso M.-N."/>
            <person name="Henrissat B."/>
            <person name="Hibbett D."/>
            <person name="Martinez A.T."/>
            <person name="Grigoriev I.V."/>
        </authorList>
    </citation>
    <scope>NUCLEOTIDE SEQUENCE</scope>
    <source>
        <strain evidence="2">AH 44721</strain>
    </source>
</reference>
<name>A0A9P5TMJ1_GYMJU</name>
<dbReference type="AlphaFoldDB" id="A0A9P5TMJ1"/>
<proteinExistence type="predicted"/>
<keyword evidence="3" id="KW-1185">Reference proteome</keyword>
<protein>
    <submittedName>
        <fullName evidence="2">Uncharacterized protein</fullName>
    </submittedName>
</protein>
<dbReference type="OrthoDB" id="6474464at2759"/>
<keyword evidence="1" id="KW-0175">Coiled coil</keyword>
<comment type="caution">
    <text evidence="2">The sequence shown here is derived from an EMBL/GenBank/DDBJ whole genome shotgun (WGS) entry which is preliminary data.</text>
</comment>
<feature type="non-terminal residue" evidence="2">
    <location>
        <position position="1"/>
    </location>
</feature>
<dbReference type="EMBL" id="JADNYJ010000057">
    <property type="protein sequence ID" value="KAF8897086.1"/>
    <property type="molecule type" value="Genomic_DNA"/>
</dbReference>
<accession>A0A9P5TMJ1</accession>